<evidence type="ECO:0008006" key="3">
    <source>
        <dbReference type="Google" id="ProtNLM"/>
    </source>
</evidence>
<dbReference type="InterPro" id="IPR011990">
    <property type="entry name" value="TPR-like_helical_dom_sf"/>
</dbReference>
<dbReference type="EMBL" id="CP122537">
    <property type="protein sequence ID" value="WGH79591.1"/>
    <property type="molecule type" value="Genomic_DNA"/>
</dbReference>
<gene>
    <name evidence="1" type="ORF">P8627_04830</name>
</gene>
<evidence type="ECO:0000313" key="2">
    <source>
        <dbReference type="Proteomes" id="UP001243420"/>
    </source>
</evidence>
<reference evidence="1 2" key="1">
    <citation type="submission" date="2023-04" db="EMBL/GenBank/DDBJ databases">
        <title>Jannaschia ovalis sp. nov., a marine bacterium isolated from sea tidal flat.</title>
        <authorList>
            <person name="Kwon D.Y."/>
            <person name="Kim J.-J."/>
        </authorList>
    </citation>
    <scope>NUCLEOTIDE SEQUENCE [LARGE SCALE GENOMIC DNA]</scope>
    <source>
        <strain evidence="1 2">GRR-S6-38</strain>
    </source>
</reference>
<dbReference type="SUPFAM" id="SSF46894">
    <property type="entry name" value="C-terminal effector domain of the bipartite response regulators"/>
    <property type="match status" value="1"/>
</dbReference>
<keyword evidence="2" id="KW-1185">Reference proteome</keyword>
<organism evidence="1 2">
    <name type="scientific">Jannaschia ovalis</name>
    <dbReference type="NCBI Taxonomy" id="3038773"/>
    <lineage>
        <taxon>Bacteria</taxon>
        <taxon>Pseudomonadati</taxon>
        <taxon>Pseudomonadota</taxon>
        <taxon>Alphaproteobacteria</taxon>
        <taxon>Rhodobacterales</taxon>
        <taxon>Roseobacteraceae</taxon>
        <taxon>Jannaschia</taxon>
    </lineage>
</organism>
<protein>
    <recommendedName>
        <fullName evidence="3">SARP family transcriptional regulator</fullName>
    </recommendedName>
</protein>
<dbReference type="InterPro" id="IPR036388">
    <property type="entry name" value="WH-like_DNA-bd_sf"/>
</dbReference>
<dbReference type="RefSeq" id="WP_279966501.1">
    <property type="nucleotide sequence ID" value="NZ_CP122537.1"/>
</dbReference>
<name>A0ABY8LEK4_9RHOB</name>
<dbReference type="SUPFAM" id="SSF48452">
    <property type="entry name" value="TPR-like"/>
    <property type="match status" value="1"/>
</dbReference>
<sequence>MTDAPRLRLHLTGPFRVETSDGELRTPVAAKAQGLLLLLALSPHGEHTRRWLQDKLWSDRAPEQGAGSLRQVLRQTRIAFGPEASILQADRQRVAIDLAAIEIVSEGHGELAEGLDARDPEFEDWLAMERAARAEAEPVPPARLALRTGLAATGPPAARRIRVQAAPSDEVAVHWLSQLVADGLARHLRERLSHEILRRDTGPSDGDLAIRIDGFRETGARVGLRVTLLSGAEGQQAWSGFRFVEQRGTPAIDDPQVQQLMVEAASSVETAIQARFGQGDPRAVDTDPDLLCRAAVRAIFSMAPEQLLSADDMLRRASAIRPHAVYDAWRAQIRVIQSVERHSGDPRRFRAEGERFGRIALEADPQNATAAAILANVHHFLLADSAGSLEFAERSVRLNPGNPMALWARSTARLYTGDTKLADQDALRGRFLMRTSEFRFFWDLQQFATSMVLGRADDALRLAQRASAQCPIFRPPHRYLTALHAHFGNEAGAVAQAERLRRLEPDFSIDRLLHDGAYPASLIHRAPNLRIASLASLV</sequence>
<accession>A0ABY8LEK4</accession>
<evidence type="ECO:0000313" key="1">
    <source>
        <dbReference type="EMBL" id="WGH79591.1"/>
    </source>
</evidence>
<dbReference type="Gene3D" id="1.10.10.10">
    <property type="entry name" value="Winged helix-like DNA-binding domain superfamily/Winged helix DNA-binding domain"/>
    <property type="match status" value="1"/>
</dbReference>
<dbReference type="Gene3D" id="1.25.40.10">
    <property type="entry name" value="Tetratricopeptide repeat domain"/>
    <property type="match status" value="1"/>
</dbReference>
<dbReference type="InterPro" id="IPR016032">
    <property type="entry name" value="Sig_transdc_resp-reg_C-effctor"/>
</dbReference>
<proteinExistence type="predicted"/>
<dbReference type="Proteomes" id="UP001243420">
    <property type="component" value="Chromosome"/>
</dbReference>